<dbReference type="CDD" id="cd01805">
    <property type="entry name" value="Ubl_Rad23"/>
    <property type="match status" value="1"/>
</dbReference>
<protein>
    <recommendedName>
        <fullName evidence="6">Ubiquitin receptor RAD23</fullName>
    </recommendedName>
    <alternativeName>
        <fullName evidence="6">DNA repair protein RAD23</fullName>
    </alternativeName>
</protein>
<dbReference type="AlphaFoldDB" id="A0A7I8KNJ6"/>
<dbReference type="OrthoDB" id="419317at2759"/>
<dbReference type="GO" id="GO:0043130">
    <property type="term" value="F:ubiquitin binding"/>
    <property type="evidence" value="ECO:0007669"/>
    <property type="project" value="UniProtKB-UniRule"/>
</dbReference>
<dbReference type="SMART" id="SM00727">
    <property type="entry name" value="STI1"/>
    <property type="match status" value="1"/>
</dbReference>
<reference evidence="10" key="1">
    <citation type="submission" date="2020-02" db="EMBL/GenBank/DDBJ databases">
        <authorList>
            <person name="Scholz U."/>
            <person name="Mascher M."/>
            <person name="Fiebig A."/>
        </authorList>
    </citation>
    <scope>NUCLEOTIDE SEQUENCE</scope>
</reference>
<accession>A0A7I8KNJ6</accession>
<dbReference type="PROSITE" id="PS50053">
    <property type="entry name" value="UBIQUITIN_2"/>
    <property type="match status" value="1"/>
</dbReference>
<dbReference type="FunFam" id="3.10.20.90:FF:000069">
    <property type="entry name" value="UV excision repair protein RAD23"/>
    <property type="match status" value="1"/>
</dbReference>
<dbReference type="GO" id="GO:0005829">
    <property type="term" value="C:cytosol"/>
    <property type="evidence" value="ECO:0007669"/>
    <property type="project" value="TreeGrafter"/>
</dbReference>
<dbReference type="GO" id="GO:0006289">
    <property type="term" value="P:nucleotide-excision repair"/>
    <property type="evidence" value="ECO:0007669"/>
    <property type="project" value="UniProtKB-UniRule"/>
</dbReference>
<proteinExistence type="inferred from homology"/>
<dbReference type="PANTHER" id="PTHR10621:SF0">
    <property type="entry name" value="UV EXCISION REPAIR PROTEIN RAD23"/>
    <property type="match status" value="1"/>
</dbReference>
<comment type="function">
    <text evidence="6">Multiubiquitin chain receptor involved in modulation of proteasomal degradation. Involved in nucleotide excision repair.</text>
</comment>
<dbReference type="InterPro" id="IPR015940">
    <property type="entry name" value="UBA"/>
</dbReference>
<dbReference type="GO" id="GO:0031593">
    <property type="term" value="F:polyubiquitin modification-dependent protein binding"/>
    <property type="evidence" value="ECO:0007669"/>
    <property type="project" value="UniProtKB-UniRule"/>
</dbReference>
<dbReference type="PROSITE" id="PS50030">
    <property type="entry name" value="UBA"/>
    <property type="match status" value="2"/>
</dbReference>
<sequence>MKLSVKTLKGSRFEVLVQPGDTVMAVKKNIEEVQGKDSYPWGQQLLIYNGRVLKDESTLEENSIKEDSFLVVMLSKSKVSGTSGATPAQTSTPAPAAQTSTPVPAAPPSSTEAPSQPLVSANTYDQAVSNLVSGDNHEQVVQQLMDMGGGNWDKDKVLRALRAAYNNPERAVEYLYSGIPASAEVAVPVDHLASDQAVATEAAGGQVPLTGLPNSSPLNMFPQGTPALSAGISSGTLDFLRNNEQFQILRSMVQANPQILQPMLQELSKQNPELLRLIQEHNAEFLQLINEPPEEGDEVDMFDEQPDQETISVTPAEQEAIERIEAMGFDRARVIEAFFACDRNEELAANYLLEHAGDDD</sequence>
<keyword evidence="3 6" id="KW-0227">DNA damage</keyword>
<dbReference type="InterPro" id="IPR036353">
    <property type="entry name" value="XPC-bd_sf"/>
</dbReference>
<evidence type="ECO:0000256" key="6">
    <source>
        <dbReference type="RuleBase" id="RU367049"/>
    </source>
</evidence>
<dbReference type="InterPro" id="IPR000626">
    <property type="entry name" value="Ubiquitin-like_dom"/>
</dbReference>
<evidence type="ECO:0000313" key="10">
    <source>
        <dbReference type="EMBL" id="CAA7398658.1"/>
    </source>
</evidence>
<dbReference type="SUPFAM" id="SSF101238">
    <property type="entry name" value="XPC-binding domain"/>
    <property type="match status" value="1"/>
</dbReference>
<dbReference type="GO" id="GO:0070628">
    <property type="term" value="F:proteasome binding"/>
    <property type="evidence" value="ECO:0007669"/>
    <property type="project" value="TreeGrafter"/>
</dbReference>
<name>A0A7I8KNJ6_SPIIN</name>
<evidence type="ECO:0000313" key="11">
    <source>
        <dbReference type="Proteomes" id="UP000663760"/>
    </source>
</evidence>
<dbReference type="Gene3D" id="1.10.10.540">
    <property type="entry name" value="XPC-binding domain"/>
    <property type="match status" value="1"/>
</dbReference>
<dbReference type="InterPro" id="IPR029071">
    <property type="entry name" value="Ubiquitin-like_domsf"/>
</dbReference>
<dbReference type="FunFam" id="1.10.8.10:FF:000002">
    <property type="entry name" value="UV excision repair protein RAD23 homolog"/>
    <property type="match status" value="1"/>
</dbReference>
<keyword evidence="4 6" id="KW-0234">DNA repair</keyword>
<feature type="domain" description="UBA" evidence="8">
    <location>
        <begin position="135"/>
        <end position="178"/>
    </location>
</feature>
<evidence type="ECO:0000259" key="8">
    <source>
        <dbReference type="PROSITE" id="PS50030"/>
    </source>
</evidence>
<keyword evidence="6" id="KW-0963">Cytoplasm</keyword>
<dbReference type="Proteomes" id="UP000663760">
    <property type="component" value="Chromosome 6"/>
</dbReference>
<evidence type="ECO:0000256" key="2">
    <source>
        <dbReference type="ARBA" id="ARBA00022737"/>
    </source>
</evidence>
<keyword evidence="5 6" id="KW-0539">Nucleus</keyword>
<dbReference type="GO" id="GO:0005654">
    <property type="term" value="C:nucleoplasm"/>
    <property type="evidence" value="ECO:0007669"/>
    <property type="project" value="TreeGrafter"/>
</dbReference>
<evidence type="ECO:0000256" key="3">
    <source>
        <dbReference type="ARBA" id="ARBA00022763"/>
    </source>
</evidence>
<dbReference type="EMBL" id="LR746269">
    <property type="protein sequence ID" value="CAA7398658.1"/>
    <property type="molecule type" value="Genomic_DNA"/>
</dbReference>
<dbReference type="FunFam" id="1.10.8.10:FF:000003">
    <property type="entry name" value="UV excision repair protein RAD23 homolog"/>
    <property type="match status" value="1"/>
</dbReference>
<feature type="region of interest" description="Disordered" evidence="7">
    <location>
        <begin position="81"/>
        <end position="117"/>
    </location>
</feature>
<dbReference type="SMART" id="SM00165">
    <property type="entry name" value="UBA"/>
    <property type="match status" value="2"/>
</dbReference>
<gene>
    <name evidence="10" type="ORF">SI8410_06009323</name>
</gene>
<dbReference type="InterPro" id="IPR015360">
    <property type="entry name" value="XPC-bd"/>
</dbReference>
<dbReference type="Gene3D" id="1.10.8.10">
    <property type="entry name" value="DNA helicase RuvA subunit, C-terminal domain"/>
    <property type="match status" value="2"/>
</dbReference>
<evidence type="ECO:0000256" key="5">
    <source>
        <dbReference type="ARBA" id="ARBA00023242"/>
    </source>
</evidence>
<dbReference type="PANTHER" id="PTHR10621">
    <property type="entry name" value="UV EXCISION REPAIR PROTEIN RAD23"/>
    <property type="match status" value="1"/>
</dbReference>
<feature type="domain" description="UBA" evidence="8">
    <location>
        <begin position="315"/>
        <end position="355"/>
    </location>
</feature>
<dbReference type="SUPFAM" id="SSF54236">
    <property type="entry name" value="Ubiquitin-like"/>
    <property type="match status" value="1"/>
</dbReference>
<evidence type="ECO:0000259" key="9">
    <source>
        <dbReference type="PROSITE" id="PS50053"/>
    </source>
</evidence>
<dbReference type="SMART" id="SM00213">
    <property type="entry name" value="UBQ"/>
    <property type="match status" value="1"/>
</dbReference>
<dbReference type="FunFam" id="1.10.10.540:FF:000001">
    <property type="entry name" value="UV excision repair protein RAD23 B"/>
    <property type="match status" value="1"/>
</dbReference>
<dbReference type="InterPro" id="IPR004806">
    <property type="entry name" value="Rad23"/>
</dbReference>
<keyword evidence="11" id="KW-1185">Reference proteome</keyword>
<comment type="subcellular location">
    <subcellularLocation>
        <location evidence="6">Nucleus</location>
    </subcellularLocation>
    <subcellularLocation>
        <location evidence="6">Cytoplasm</location>
    </subcellularLocation>
</comment>
<dbReference type="GO" id="GO:0043161">
    <property type="term" value="P:proteasome-mediated ubiquitin-dependent protein catabolic process"/>
    <property type="evidence" value="ECO:0007669"/>
    <property type="project" value="UniProtKB-UniRule"/>
</dbReference>
<dbReference type="Pfam" id="PF00240">
    <property type="entry name" value="ubiquitin"/>
    <property type="match status" value="1"/>
</dbReference>
<evidence type="ECO:0000256" key="4">
    <source>
        <dbReference type="ARBA" id="ARBA00023204"/>
    </source>
</evidence>
<dbReference type="SUPFAM" id="SSF46934">
    <property type="entry name" value="UBA-like"/>
    <property type="match status" value="2"/>
</dbReference>
<dbReference type="GO" id="GO:0003684">
    <property type="term" value="F:damaged DNA binding"/>
    <property type="evidence" value="ECO:0007669"/>
    <property type="project" value="UniProtKB-UniRule"/>
</dbReference>
<comment type="similarity">
    <text evidence="1 6">Belongs to the RAD23 family.</text>
</comment>
<dbReference type="PRINTS" id="PR01839">
    <property type="entry name" value="RAD23PROTEIN"/>
</dbReference>
<evidence type="ECO:0000256" key="7">
    <source>
        <dbReference type="SAM" id="MobiDB-lite"/>
    </source>
</evidence>
<feature type="domain" description="Ubiquitin-like" evidence="9">
    <location>
        <begin position="1"/>
        <end position="76"/>
    </location>
</feature>
<keyword evidence="2" id="KW-0677">Repeat</keyword>
<dbReference type="Gene3D" id="3.10.20.90">
    <property type="entry name" value="Phosphatidylinositol 3-kinase Catalytic Subunit, Chain A, domain 1"/>
    <property type="match status" value="1"/>
</dbReference>
<evidence type="ECO:0000256" key="1">
    <source>
        <dbReference type="ARBA" id="ARBA00009878"/>
    </source>
</evidence>
<dbReference type="NCBIfam" id="TIGR00601">
    <property type="entry name" value="rad23"/>
    <property type="match status" value="1"/>
</dbReference>
<dbReference type="InterPro" id="IPR006636">
    <property type="entry name" value="STI1_HS-bd"/>
</dbReference>
<dbReference type="Pfam" id="PF09280">
    <property type="entry name" value="XPC-binding"/>
    <property type="match status" value="1"/>
</dbReference>
<organism evidence="10 11">
    <name type="scientific">Spirodela intermedia</name>
    <name type="common">Intermediate duckweed</name>
    <dbReference type="NCBI Taxonomy" id="51605"/>
    <lineage>
        <taxon>Eukaryota</taxon>
        <taxon>Viridiplantae</taxon>
        <taxon>Streptophyta</taxon>
        <taxon>Embryophyta</taxon>
        <taxon>Tracheophyta</taxon>
        <taxon>Spermatophyta</taxon>
        <taxon>Magnoliopsida</taxon>
        <taxon>Liliopsida</taxon>
        <taxon>Araceae</taxon>
        <taxon>Lemnoideae</taxon>
        <taxon>Spirodela</taxon>
    </lineage>
</organism>
<dbReference type="InterPro" id="IPR009060">
    <property type="entry name" value="UBA-like_sf"/>
</dbReference>
<dbReference type="Pfam" id="PF00627">
    <property type="entry name" value="UBA"/>
    <property type="match status" value="2"/>
</dbReference>